<feature type="region of interest" description="Disordered" evidence="1">
    <location>
        <begin position="266"/>
        <end position="328"/>
    </location>
</feature>
<feature type="region of interest" description="Disordered" evidence="1">
    <location>
        <begin position="1"/>
        <end position="31"/>
    </location>
</feature>
<dbReference type="Proteomes" id="UP000078284">
    <property type="component" value="Chromosome 5"/>
</dbReference>
<reference evidence="3" key="1">
    <citation type="journal article" date="2016" name="Proc. Natl. Acad. Sci. U.S.A.">
        <title>Chromosome-level assembly of Arabidopsis thaliana Ler reveals the extent of translocation and inversion polymorphisms.</title>
        <authorList>
            <person name="Zapata L."/>
            <person name="Ding J."/>
            <person name="Willing E.M."/>
            <person name="Hartwig B."/>
            <person name="Bezdan D."/>
            <person name="Jiao W.B."/>
            <person name="Patel V."/>
            <person name="Velikkakam James G."/>
            <person name="Koornneef M."/>
            <person name="Ossowski S."/>
            <person name="Schneeberger K."/>
        </authorList>
    </citation>
    <scope>NUCLEOTIDE SEQUENCE [LARGE SCALE GENOMIC DNA]</scope>
    <source>
        <strain evidence="3">cv. Landsberg erecta</strain>
    </source>
</reference>
<accession>A0A178UQG1</accession>
<dbReference type="ExpressionAtlas" id="A0A178UQG1">
    <property type="expression patterns" value="baseline and differential"/>
</dbReference>
<gene>
    <name evidence="2" type="ordered locus">AXX17_At5g47120</name>
</gene>
<sequence length="328" mass="36156">MPSSDISIDFLSDHRRSRTPDGSSECSGADRFRAESLDDDLVEAGYSSSGSSSQTSIVAELRRRISSPLVDRAETSVAATTTFKPRLTDEEIGDEDFKEAIASEEITIFEPRSAVGGGFGDDVKETTVSDEIGVFPAVSGPKPGSADYLGPTKTSASSMNTALRFCNAPRGLVARVPETHERPWTTPEGYMCVYEKFLTECGLSFPIPIFLLGFVARRKMALSQLTVAAIRYAVGLIRLAHTFGRRAKRRNAYPYTSRRKLEKLQMKMNTEEVGSYSSRYKRQKTSAPKESQEKDHLPSGEDRTAHSAEEERRTARSEPPRGHQGVVS</sequence>
<feature type="compositionally biased region" description="Basic and acidic residues" evidence="1">
    <location>
        <begin position="290"/>
        <end position="321"/>
    </location>
</feature>
<dbReference type="EMBL" id="LUHQ01000005">
    <property type="protein sequence ID" value="OAO96276.1"/>
    <property type="molecule type" value="Genomic_DNA"/>
</dbReference>
<comment type="caution">
    <text evidence="2">The sequence shown here is derived from an EMBL/GenBank/DDBJ whole genome shotgun (WGS) entry which is preliminary data.</text>
</comment>
<organism evidence="2 3">
    <name type="scientific">Arabidopsis thaliana</name>
    <name type="common">Mouse-ear cress</name>
    <dbReference type="NCBI Taxonomy" id="3702"/>
    <lineage>
        <taxon>Eukaryota</taxon>
        <taxon>Viridiplantae</taxon>
        <taxon>Streptophyta</taxon>
        <taxon>Embryophyta</taxon>
        <taxon>Tracheophyta</taxon>
        <taxon>Spermatophyta</taxon>
        <taxon>Magnoliopsida</taxon>
        <taxon>eudicotyledons</taxon>
        <taxon>Gunneridae</taxon>
        <taxon>Pentapetalae</taxon>
        <taxon>rosids</taxon>
        <taxon>malvids</taxon>
        <taxon>Brassicales</taxon>
        <taxon>Brassicaceae</taxon>
        <taxon>Camelineae</taxon>
        <taxon>Arabidopsis</taxon>
    </lineage>
</organism>
<evidence type="ECO:0000313" key="3">
    <source>
        <dbReference type="Proteomes" id="UP000078284"/>
    </source>
</evidence>
<evidence type="ECO:0000313" key="2">
    <source>
        <dbReference type="EMBL" id="OAO96276.1"/>
    </source>
</evidence>
<evidence type="ECO:0000256" key="1">
    <source>
        <dbReference type="SAM" id="MobiDB-lite"/>
    </source>
</evidence>
<proteinExistence type="predicted"/>
<dbReference type="AlphaFoldDB" id="A0A178UQG1"/>
<name>A0A178UQG1_ARATH</name>
<protein>
    <submittedName>
        <fullName evidence="2">Uncharacterized protein</fullName>
    </submittedName>
</protein>